<keyword evidence="6" id="KW-0746">Sphingolipid metabolism</keyword>
<organism evidence="13 14">
    <name type="scientific">Aureobasidium melanogenum</name>
    <name type="common">Aureobasidium pullulans var. melanogenum</name>
    <dbReference type="NCBI Taxonomy" id="46634"/>
    <lineage>
        <taxon>Eukaryota</taxon>
        <taxon>Fungi</taxon>
        <taxon>Dikarya</taxon>
        <taxon>Ascomycota</taxon>
        <taxon>Pezizomycotina</taxon>
        <taxon>Dothideomycetes</taxon>
        <taxon>Dothideomycetidae</taxon>
        <taxon>Dothideales</taxon>
        <taxon>Saccotheciaceae</taxon>
        <taxon>Aureobasidium</taxon>
    </lineage>
</organism>
<comment type="pathway">
    <text evidence="2">Lipid metabolism; sphingolipid metabolism.</text>
</comment>
<evidence type="ECO:0000256" key="5">
    <source>
        <dbReference type="ARBA" id="ARBA00022857"/>
    </source>
</evidence>
<keyword evidence="5" id="KW-0521">NADP</keyword>
<dbReference type="Pfam" id="PF00106">
    <property type="entry name" value="adh_short"/>
    <property type="match status" value="1"/>
</dbReference>
<comment type="catalytic activity">
    <reaction evidence="11">
        <text>sphinganine + NADP(+) = 3-oxosphinganine + NADPH + H(+)</text>
        <dbReference type="Rhea" id="RHEA:22640"/>
        <dbReference type="ChEBI" id="CHEBI:15378"/>
        <dbReference type="ChEBI" id="CHEBI:57783"/>
        <dbReference type="ChEBI" id="CHEBI:57817"/>
        <dbReference type="ChEBI" id="CHEBI:58299"/>
        <dbReference type="ChEBI" id="CHEBI:58349"/>
        <dbReference type="EC" id="1.1.1.102"/>
    </reaction>
    <physiologicalReaction direction="right-to-left" evidence="11">
        <dbReference type="Rhea" id="RHEA:22642"/>
    </physiologicalReaction>
</comment>
<comment type="subcellular location">
    <subcellularLocation>
        <location evidence="1">Endoplasmic reticulum</location>
    </subcellularLocation>
</comment>
<name>A0A9P8E7Z9_AURME</name>
<protein>
    <recommendedName>
        <fullName evidence="9">3-dehydrosphinganine reductase</fullName>
        <ecNumber evidence="9">1.1.1.102</ecNumber>
    </recommendedName>
</protein>
<evidence type="ECO:0000256" key="9">
    <source>
        <dbReference type="ARBA" id="ARBA00026112"/>
    </source>
</evidence>
<evidence type="ECO:0000259" key="12">
    <source>
        <dbReference type="SMART" id="SM00822"/>
    </source>
</evidence>
<dbReference type="Gene3D" id="3.40.50.720">
    <property type="entry name" value="NAD(P)-binding Rossmann-like Domain"/>
    <property type="match status" value="1"/>
</dbReference>
<dbReference type="InterPro" id="IPR045022">
    <property type="entry name" value="KDSR-like"/>
</dbReference>
<sequence length="329" mass="35889">MRFGWKQNTFDVNGRTVVITGGSQGMGRGLAKLLAQKGAHIVIVARDQEKLEAALTYISAAAKTPQTQRFHAISADVTIAEENDRIIREVTVWNNSIPPDVVWANAGMAHPDLFIDTPVDVLRSQMDINYWAAAYLAQTTLKTWLAAPQTAGVTKPRHFIMTSSVICFAGIPGYAPYAPAKSAMRSLADTLRSELNLYNGAMCKSATGTSSPFIEIHCVCPGTITSPGYENEQKIKHEITKILEEGDIAQTEDEVAAAAVRGLEKGKFLITTQLVGHAMRASALGSSPRDAKLRETLFSWITSVAWLFIGPSMDKKVYKYGKTNGVRKN</sequence>
<evidence type="ECO:0000256" key="1">
    <source>
        <dbReference type="ARBA" id="ARBA00004240"/>
    </source>
</evidence>
<dbReference type="GO" id="GO:0047560">
    <property type="term" value="F:3-dehydrosphinganine reductase activity"/>
    <property type="evidence" value="ECO:0007669"/>
    <property type="project" value="UniProtKB-EC"/>
</dbReference>
<dbReference type="SMART" id="SM00822">
    <property type="entry name" value="PKS_KR"/>
    <property type="match status" value="1"/>
</dbReference>
<comment type="pathway">
    <text evidence="3">Sphingolipid metabolism.</text>
</comment>
<comment type="caution">
    <text evidence="13">The sequence shown here is derived from an EMBL/GenBank/DDBJ whole genome shotgun (WGS) entry which is preliminary data.</text>
</comment>
<dbReference type="AlphaFoldDB" id="A0A9P8E7Z9"/>
<dbReference type="GO" id="GO:0005789">
    <property type="term" value="C:endoplasmic reticulum membrane"/>
    <property type="evidence" value="ECO:0007669"/>
    <property type="project" value="TreeGrafter"/>
</dbReference>
<evidence type="ECO:0000313" key="13">
    <source>
        <dbReference type="EMBL" id="KAG9683020.1"/>
    </source>
</evidence>
<dbReference type="InterPro" id="IPR036291">
    <property type="entry name" value="NAD(P)-bd_dom_sf"/>
</dbReference>
<reference evidence="13" key="1">
    <citation type="journal article" date="2021" name="J Fungi (Basel)">
        <title>Virulence traits and population genomics of the black yeast Aureobasidium melanogenum.</title>
        <authorList>
            <person name="Cernosa A."/>
            <person name="Sun X."/>
            <person name="Gostincar C."/>
            <person name="Fang C."/>
            <person name="Gunde-Cimerman N."/>
            <person name="Song Z."/>
        </authorList>
    </citation>
    <scope>NUCLEOTIDE SEQUENCE</scope>
    <source>
        <strain evidence="13">EXF-9911</strain>
    </source>
</reference>
<evidence type="ECO:0000256" key="6">
    <source>
        <dbReference type="ARBA" id="ARBA00022919"/>
    </source>
</evidence>
<dbReference type="InterPro" id="IPR057326">
    <property type="entry name" value="KR_dom"/>
</dbReference>
<dbReference type="PANTHER" id="PTHR43550:SF3">
    <property type="entry name" value="3-KETODIHYDROSPHINGOSINE REDUCTASE"/>
    <property type="match status" value="1"/>
</dbReference>
<reference evidence="13" key="2">
    <citation type="submission" date="2021-08" db="EMBL/GenBank/DDBJ databases">
        <authorList>
            <person name="Gostincar C."/>
            <person name="Sun X."/>
            <person name="Song Z."/>
            <person name="Gunde-Cimerman N."/>
        </authorList>
    </citation>
    <scope>NUCLEOTIDE SEQUENCE</scope>
    <source>
        <strain evidence="13">EXF-9911</strain>
    </source>
</reference>
<evidence type="ECO:0000256" key="3">
    <source>
        <dbReference type="ARBA" id="ARBA00004991"/>
    </source>
</evidence>
<evidence type="ECO:0000256" key="2">
    <source>
        <dbReference type="ARBA" id="ARBA00004760"/>
    </source>
</evidence>
<keyword evidence="7" id="KW-0560">Oxidoreductase</keyword>
<evidence type="ECO:0000313" key="14">
    <source>
        <dbReference type="Proteomes" id="UP000779574"/>
    </source>
</evidence>
<dbReference type="GO" id="GO:0006666">
    <property type="term" value="P:3-keto-sphinganine metabolic process"/>
    <property type="evidence" value="ECO:0007669"/>
    <property type="project" value="InterPro"/>
</dbReference>
<comment type="function">
    <text evidence="10">Catalyzes the reduction of 3'-oxosphinganine (3-ketodihydrosphingosine/KDS) to sphinganine (dihydrosphingosine/DHS), the second step of de novo sphingolipid biosynthesis.</text>
</comment>
<evidence type="ECO:0000256" key="4">
    <source>
        <dbReference type="ARBA" id="ARBA00022824"/>
    </source>
</evidence>
<keyword evidence="8" id="KW-0443">Lipid metabolism</keyword>
<dbReference type="CDD" id="cd08939">
    <property type="entry name" value="KDSR-like_SDR_c"/>
    <property type="match status" value="1"/>
</dbReference>
<evidence type="ECO:0000256" key="10">
    <source>
        <dbReference type="ARBA" id="ARBA00044737"/>
    </source>
</evidence>
<feature type="domain" description="Ketoreductase" evidence="12">
    <location>
        <begin position="15"/>
        <end position="203"/>
    </location>
</feature>
<proteinExistence type="predicted"/>
<evidence type="ECO:0000256" key="8">
    <source>
        <dbReference type="ARBA" id="ARBA00023098"/>
    </source>
</evidence>
<dbReference type="SUPFAM" id="SSF51735">
    <property type="entry name" value="NAD(P)-binding Rossmann-fold domains"/>
    <property type="match status" value="1"/>
</dbReference>
<dbReference type="InterPro" id="IPR002347">
    <property type="entry name" value="SDR_fam"/>
</dbReference>
<dbReference type="Proteomes" id="UP000779574">
    <property type="component" value="Unassembled WGS sequence"/>
</dbReference>
<dbReference type="EC" id="1.1.1.102" evidence="9"/>
<dbReference type="PRINTS" id="PR00081">
    <property type="entry name" value="GDHRDH"/>
</dbReference>
<dbReference type="OrthoDB" id="10267115at2759"/>
<evidence type="ECO:0000256" key="11">
    <source>
        <dbReference type="ARBA" id="ARBA00048930"/>
    </source>
</evidence>
<dbReference type="GO" id="GO:0030148">
    <property type="term" value="P:sphingolipid biosynthetic process"/>
    <property type="evidence" value="ECO:0007669"/>
    <property type="project" value="InterPro"/>
</dbReference>
<dbReference type="EMBL" id="JAHFXF010000747">
    <property type="protein sequence ID" value="KAG9683020.1"/>
    <property type="molecule type" value="Genomic_DNA"/>
</dbReference>
<dbReference type="PANTHER" id="PTHR43550">
    <property type="entry name" value="3-KETODIHYDROSPHINGOSINE REDUCTASE"/>
    <property type="match status" value="1"/>
</dbReference>
<feature type="non-terminal residue" evidence="13">
    <location>
        <position position="329"/>
    </location>
</feature>
<keyword evidence="4" id="KW-0256">Endoplasmic reticulum</keyword>
<gene>
    <name evidence="13" type="ORF">KCU76_g13399</name>
</gene>
<evidence type="ECO:0000256" key="7">
    <source>
        <dbReference type="ARBA" id="ARBA00023002"/>
    </source>
</evidence>
<accession>A0A9P8E7Z9</accession>